<accession>A0A177BDU0</accession>
<dbReference type="SUPFAM" id="SSF48452">
    <property type="entry name" value="TPR-like"/>
    <property type="match status" value="2"/>
</dbReference>
<dbReference type="Pfam" id="PF13181">
    <property type="entry name" value="TPR_8"/>
    <property type="match status" value="6"/>
</dbReference>
<evidence type="ECO:0000256" key="4">
    <source>
        <dbReference type="SAM" id="MobiDB-lite"/>
    </source>
</evidence>
<dbReference type="GO" id="GO:0006368">
    <property type="term" value="P:transcription elongation by RNA polymerase II"/>
    <property type="evidence" value="ECO:0007669"/>
    <property type="project" value="TreeGrafter"/>
</dbReference>
<dbReference type="InterPro" id="IPR011990">
    <property type="entry name" value="TPR-like_helical_dom_sf"/>
</dbReference>
<evidence type="ECO:0000256" key="1">
    <source>
        <dbReference type="ARBA" id="ARBA00022737"/>
    </source>
</evidence>
<evidence type="ECO:0000256" key="3">
    <source>
        <dbReference type="PROSITE-ProRule" id="PRU00339"/>
    </source>
</evidence>
<gene>
    <name evidence="5" type="ORF">A3Q56_00510</name>
</gene>
<evidence type="ECO:0000256" key="2">
    <source>
        <dbReference type="ARBA" id="ARBA00022803"/>
    </source>
</evidence>
<evidence type="ECO:0000313" key="6">
    <source>
        <dbReference type="Proteomes" id="UP000078046"/>
    </source>
</evidence>
<dbReference type="InterPro" id="IPR003107">
    <property type="entry name" value="HAT"/>
</dbReference>
<dbReference type="InterPro" id="IPR031101">
    <property type="entry name" value="Ctr9"/>
</dbReference>
<feature type="repeat" description="TPR" evidence="3">
    <location>
        <begin position="196"/>
        <end position="229"/>
    </location>
</feature>
<dbReference type="PROSITE" id="PS50005">
    <property type="entry name" value="TPR"/>
    <property type="match status" value="3"/>
</dbReference>
<dbReference type="Gene3D" id="1.25.40.10">
    <property type="entry name" value="Tetratricopeptide repeat domain"/>
    <property type="match status" value="4"/>
</dbReference>
<dbReference type="SMART" id="SM00386">
    <property type="entry name" value="HAT"/>
    <property type="match status" value="4"/>
</dbReference>
<evidence type="ECO:0000313" key="5">
    <source>
        <dbReference type="EMBL" id="OAF71724.1"/>
    </source>
</evidence>
<comment type="caution">
    <text evidence="5">The sequence shown here is derived from an EMBL/GenBank/DDBJ whole genome shotgun (WGS) entry which is preliminary data.</text>
</comment>
<dbReference type="OrthoDB" id="343875at2759"/>
<keyword evidence="2 3" id="KW-0802">TPR repeat</keyword>
<dbReference type="GO" id="GO:0006355">
    <property type="term" value="P:regulation of DNA-templated transcription"/>
    <property type="evidence" value="ECO:0007669"/>
    <property type="project" value="InterPro"/>
</dbReference>
<dbReference type="AlphaFoldDB" id="A0A177BDU0"/>
<keyword evidence="1" id="KW-0677">Repeat</keyword>
<dbReference type="FunFam" id="1.25.40.10:FF:000162">
    <property type="entry name" value="CTR9 homolog, Paf1/RNA polymerase II complex component"/>
    <property type="match status" value="1"/>
</dbReference>
<dbReference type="InterPro" id="IPR019734">
    <property type="entry name" value="TPR_rpt"/>
</dbReference>
<sequence>MSIEIPLRNTQGESIELEYTNLPSGSEVLNILKQEIAPLHIWIKLALEYYRQKNYEAFEVILTSAPKIANISYDNFEDDQMKALDLLAAYYVKMGHCEQDSSKKTTFFEKATQNYTIADKINIHDINHLLGRAYFCLIGGDKVEQAETQFNYVLSKDQRCVPALLGKACLLYNAKDYKQSLNFYRKVLRLIPNGPPCIRVGIGHCFTKLENFDRARIAYRRTLDLDPNCVSALIGLALIETNSKTIENVKKGVELLTKAYSLDQNRAMILNHLANHFFYKQDYKKVNSLAIHAFQNTKNESMKAESCYLLAKVHHIQKDYKKSFQYYFQCNQYSSSKFVLPYFGLAQMYLNNHEYNNAIAALERILKTFPDNYETLKMLASLYLKSGKHEKMNLARKYLENITKCHNDDIEAWIEYAQVLENFDPSLSIDTYEKLIKTLTNVMQIEVPVEILNNVGSLHYNLNNFEKSLNYYKKAKMYAETQLDIKKDEYFSSLIHTVNYNIGLACEALNKFNEANNVYKQVLKKCPQYVDCYFRLGSMARDNGQIYNASDWYKTALQYNKDDKEAWSLIGNLHYFKNEWGASQKKFERILLKTDKNDAYSMIALGNIWLQSLQSGNRDRDKDKRHYDRAMQLYTTVLKNDDQNIWAAHGIGCLLAQRRLFNEARDVFSQVREATNEFSDVWINIGHVYFEQQHYMAAIQMYENCLAKFYKYPNIEILMYLARSYMRLNRLKDCLTVLKKARHIQPTSTMIIYNQALVLQRMARNYMEDERSKLIQVEEAILNLNLAMKIFSLLMNHDVQERFEFNMAKIQHQNCSDLLSQTKYQLERSRALDQDRKQKEKIRRQTIQENLDKRIELEKKEQLKMDQKMQENVETRAALIERSKLVASFQKIDENKKKKIINDIFSASSSENENDGKRRKKVKSMKKRKRSKNMPFSGDSSDADEDKEEKLLIFDSDVSKTNETQDVNLAETSKPKSNINTQLGTSESESN</sequence>
<feature type="compositionally biased region" description="Basic and acidic residues" evidence="4">
    <location>
        <begin position="948"/>
        <end position="960"/>
    </location>
</feature>
<feature type="region of interest" description="Disordered" evidence="4">
    <location>
        <begin position="909"/>
        <end position="991"/>
    </location>
</feature>
<dbReference type="Pfam" id="PF14559">
    <property type="entry name" value="TPR_19"/>
    <property type="match status" value="1"/>
</dbReference>
<feature type="repeat" description="TPR" evidence="3">
    <location>
        <begin position="339"/>
        <end position="372"/>
    </location>
</feature>
<dbReference type="GO" id="GO:0000993">
    <property type="term" value="F:RNA polymerase II complex binding"/>
    <property type="evidence" value="ECO:0007669"/>
    <property type="project" value="TreeGrafter"/>
</dbReference>
<keyword evidence="6" id="KW-1185">Reference proteome</keyword>
<feature type="repeat" description="TPR" evidence="3">
    <location>
        <begin position="449"/>
        <end position="482"/>
    </location>
</feature>
<dbReference type="SMART" id="SM00028">
    <property type="entry name" value="TPR"/>
    <property type="match status" value="11"/>
</dbReference>
<feature type="compositionally biased region" description="Polar residues" evidence="4">
    <location>
        <begin position="961"/>
        <end position="991"/>
    </location>
</feature>
<name>A0A177BDU0_9BILA</name>
<dbReference type="GO" id="GO:0006396">
    <property type="term" value="P:RNA processing"/>
    <property type="evidence" value="ECO:0007669"/>
    <property type="project" value="InterPro"/>
</dbReference>
<dbReference type="EMBL" id="LWCA01000028">
    <property type="protein sequence ID" value="OAF71724.1"/>
    <property type="molecule type" value="Genomic_DNA"/>
</dbReference>
<reference evidence="5 6" key="1">
    <citation type="submission" date="2016-04" db="EMBL/GenBank/DDBJ databases">
        <title>The genome of Intoshia linei affirms orthonectids as highly simplified spiralians.</title>
        <authorList>
            <person name="Mikhailov K.V."/>
            <person name="Slusarev G.S."/>
            <person name="Nikitin M.A."/>
            <person name="Logacheva M.D."/>
            <person name="Penin A."/>
            <person name="Aleoshin V."/>
            <person name="Panchin Y.V."/>
        </authorList>
    </citation>
    <scope>NUCLEOTIDE SEQUENCE [LARGE SCALE GENOMIC DNA]</scope>
    <source>
        <strain evidence="5">Intl2013</strain>
        <tissue evidence="5">Whole animal</tissue>
    </source>
</reference>
<feature type="compositionally biased region" description="Basic residues" evidence="4">
    <location>
        <begin position="917"/>
        <end position="932"/>
    </location>
</feature>
<proteinExistence type="predicted"/>
<dbReference type="GO" id="GO:0016593">
    <property type="term" value="C:Cdc73/Paf1 complex"/>
    <property type="evidence" value="ECO:0007669"/>
    <property type="project" value="TreeGrafter"/>
</dbReference>
<dbReference type="Proteomes" id="UP000078046">
    <property type="component" value="Unassembled WGS sequence"/>
</dbReference>
<dbReference type="FunFam" id="1.25.40.10:FF:000322">
    <property type="entry name" value="RNA polymerase-associated protein CTR9 homolog"/>
    <property type="match status" value="1"/>
</dbReference>
<dbReference type="PANTHER" id="PTHR14027">
    <property type="entry name" value="RNA POLYMERASE-ASSOCIATED PROTEIN CTR9"/>
    <property type="match status" value="1"/>
</dbReference>
<organism evidence="5 6">
    <name type="scientific">Intoshia linei</name>
    <dbReference type="NCBI Taxonomy" id="1819745"/>
    <lineage>
        <taxon>Eukaryota</taxon>
        <taxon>Metazoa</taxon>
        <taxon>Spiralia</taxon>
        <taxon>Lophotrochozoa</taxon>
        <taxon>Mesozoa</taxon>
        <taxon>Orthonectida</taxon>
        <taxon>Rhopaluridae</taxon>
        <taxon>Intoshia</taxon>
    </lineage>
</organism>
<dbReference type="PANTHER" id="PTHR14027:SF2">
    <property type="entry name" value="RNA POLYMERASE-ASSOCIATED PROTEIN CTR9 HOMOLOG"/>
    <property type="match status" value="1"/>
</dbReference>
<protein>
    <submittedName>
        <fullName evidence="5">RNA polymerase-associated protein CTR9</fullName>
    </submittedName>
</protein>